<dbReference type="AlphaFoldDB" id="A0A8S3QRN2"/>
<sequence>MNHRRWYSRMRKDQLDQLIGTKTNIFLALFQPYTRKDIITQAKQHELIEVSRMSKDRLLDKLQEQIREDRKSLGIKLRIDDSEVYPLHISNIGEQRERELNLLLIQGYMCLNHVYSKEVLETNKECCVNHKAAKIRAAQRRDIPADFCQQHPPDESPFRSVRGL</sequence>
<dbReference type="Proteomes" id="UP000683360">
    <property type="component" value="Unassembled WGS sequence"/>
</dbReference>
<comment type="caution">
    <text evidence="1">The sequence shown here is derived from an EMBL/GenBank/DDBJ whole genome shotgun (WGS) entry which is preliminary data.</text>
</comment>
<gene>
    <name evidence="1" type="ORF">MEDL_10842</name>
</gene>
<protein>
    <submittedName>
        <fullName evidence="1">Uncharacterized protein</fullName>
    </submittedName>
</protein>
<evidence type="ECO:0000313" key="2">
    <source>
        <dbReference type="Proteomes" id="UP000683360"/>
    </source>
</evidence>
<reference evidence="1" key="1">
    <citation type="submission" date="2021-03" db="EMBL/GenBank/DDBJ databases">
        <authorList>
            <person name="Bekaert M."/>
        </authorList>
    </citation>
    <scope>NUCLEOTIDE SEQUENCE</scope>
</reference>
<dbReference type="EMBL" id="CAJPWZ010000538">
    <property type="protein sequence ID" value="CAG2195930.1"/>
    <property type="molecule type" value="Genomic_DNA"/>
</dbReference>
<evidence type="ECO:0000313" key="1">
    <source>
        <dbReference type="EMBL" id="CAG2195930.1"/>
    </source>
</evidence>
<accession>A0A8S3QRN2</accession>
<proteinExistence type="predicted"/>
<dbReference type="OrthoDB" id="414982at2759"/>
<keyword evidence="2" id="KW-1185">Reference proteome</keyword>
<name>A0A8S3QRN2_MYTED</name>
<organism evidence="1 2">
    <name type="scientific">Mytilus edulis</name>
    <name type="common">Blue mussel</name>
    <dbReference type="NCBI Taxonomy" id="6550"/>
    <lineage>
        <taxon>Eukaryota</taxon>
        <taxon>Metazoa</taxon>
        <taxon>Spiralia</taxon>
        <taxon>Lophotrochozoa</taxon>
        <taxon>Mollusca</taxon>
        <taxon>Bivalvia</taxon>
        <taxon>Autobranchia</taxon>
        <taxon>Pteriomorphia</taxon>
        <taxon>Mytilida</taxon>
        <taxon>Mytiloidea</taxon>
        <taxon>Mytilidae</taxon>
        <taxon>Mytilinae</taxon>
        <taxon>Mytilus</taxon>
    </lineage>
</organism>